<accession>A0AAE0BD71</accession>
<proteinExistence type="predicted"/>
<protein>
    <submittedName>
        <fullName evidence="1">Uncharacterized protein</fullName>
    </submittedName>
</protein>
<organism evidence="1 2">
    <name type="scientific">Cymbomonas tetramitiformis</name>
    <dbReference type="NCBI Taxonomy" id="36881"/>
    <lineage>
        <taxon>Eukaryota</taxon>
        <taxon>Viridiplantae</taxon>
        <taxon>Chlorophyta</taxon>
        <taxon>Pyramimonadophyceae</taxon>
        <taxon>Pyramimonadales</taxon>
        <taxon>Pyramimonadaceae</taxon>
        <taxon>Cymbomonas</taxon>
    </lineage>
</organism>
<gene>
    <name evidence="1" type="ORF">CYMTET_55360</name>
</gene>
<comment type="caution">
    <text evidence="1">The sequence shown here is derived from an EMBL/GenBank/DDBJ whole genome shotgun (WGS) entry which is preliminary data.</text>
</comment>
<keyword evidence="2" id="KW-1185">Reference proteome</keyword>
<dbReference type="EMBL" id="LGRX02035499">
    <property type="protein sequence ID" value="KAK3234418.1"/>
    <property type="molecule type" value="Genomic_DNA"/>
</dbReference>
<dbReference type="AlphaFoldDB" id="A0AAE0BD71"/>
<dbReference type="Proteomes" id="UP001190700">
    <property type="component" value="Unassembled WGS sequence"/>
</dbReference>
<reference evidence="1 2" key="1">
    <citation type="journal article" date="2015" name="Genome Biol. Evol.">
        <title>Comparative Genomics of a Bacterivorous Green Alga Reveals Evolutionary Causalities and Consequences of Phago-Mixotrophic Mode of Nutrition.</title>
        <authorList>
            <person name="Burns J.A."/>
            <person name="Paasch A."/>
            <person name="Narechania A."/>
            <person name="Kim E."/>
        </authorList>
    </citation>
    <scope>NUCLEOTIDE SEQUENCE [LARGE SCALE GENOMIC DNA]</scope>
    <source>
        <strain evidence="1 2">PLY_AMNH</strain>
    </source>
</reference>
<evidence type="ECO:0000313" key="1">
    <source>
        <dbReference type="EMBL" id="KAK3234418.1"/>
    </source>
</evidence>
<sequence length="103" mass="11587">MENAFSWTGVMLRKNIRFEGSDKLWVKVNFLKTNQFLSAPKRVCSRKYGASLLSALKADGQQVALTDFVFDQWLKAKLKAAGLQPNLYSEHSFRRGAATLAFG</sequence>
<name>A0AAE0BD71_9CHLO</name>
<evidence type="ECO:0000313" key="2">
    <source>
        <dbReference type="Proteomes" id="UP001190700"/>
    </source>
</evidence>